<evidence type="ECO:0000256" key="1">
    <source>
        <dbReference type="ARBA" id="ARBA00002606"/>
    </source>
</evidence>
<evidence type="ECO:0000256" key="8">
    <source>
        <dbReference type="HAMAP-Rule" id="MF_00182"/>
    </source>
</evidence>
<evidence type="ECO:0000313" key="11">
    <source>
        <dbReference type="EMBL" id="KKW21264.1"/>
    </source>
</evidence>
<dbReference type="InterPro" id="IPR041711">
    <property type="entry name" value="Met-tRNA-FMT_N"/>
</dbReference>
<dbReference type="InterPro" id="IPR011034">
    <property type="entry name" value="Formyl_transferase-like_C_sf"/>
</dbReference>
<evidence type="ECO:0000313" key="12">
    <source>
        <dbReference type="Proteomes" id="UP000034201"/>
    </source>
</evidence>
<evidence type="ECO:0000256" key="6">
    <source>
        <dbReference type="ARBA" id="ARBA00022917"/>
    </source>
</evidence>
<dbReference type="NCBIfam" id="TIGR00460">
    <property type="entry name" value="fmt"/>
    <property type="match status" value="1"/>
</dbReference>
<dbReference type="PATRIC" id="fig|1618608.3.peg.174"/>
<dbReference type="Gene3D" id="3.10.25.10">
    <property type="entry name" value="Formyl transferase, C-terminal domain"/>
    <property type="match status" value="1"/>
</dbReference>
<dbReference type="InterPro" id="IPR001555">
    <property type="entry name" value="GART_AS"/>
</dbReference>
<keyword evidence="5 8" id="KW-0808">Transferase</keyword>
<proteinExistence type="inferred from homology"/>
<evidence type="ECO:0000256" key="5">
    <source>
        <dbReference type="ARBA" id="ARBA00022679"/>
    </source>
</evidence>
<dbReference type="InterPro" id="IPR005793">
    <property type="entry name" value="Formyl_trans_C"/>
</dbReference>
<feature type="domain" description="Formyl transferase C-terminal" evidence="10">
    <location>
        <begin position="210"/>
        <end position="311"/>
    </location>
</feature>
<name>A0A0G1ZPB1_9BACT</name>
<dbReference type="PANTHER" id="PTHR11138">
    <property type="entry name" value="METHIONYL-TRNA FORMYLTRANSFERASE"/>
    <property type="match status" value="1"/>
</dbReference>
<feature type="domain" description="Formyl transferase N-terminal" evidence="9">
    <location>
        <begin position="10"/>
        <end position="186"/>
    </location>
</feature>
<dbReference type="CDD" id="cd08646">
    <property type="entry name" value="FMT_core_Met-tRNA-FMT_N"/>
    <property type="match status" value="1"/>
</dbReference>
<dbReference type="InterPro" id="IPR037022">
    <property type="entry name" value="Formyl_trans_C_sf"/>
</dbReference>
<comment type="similarity">
    <text evidence="2 8">Belongs to the Fmt family.</text>
</comment>
<comment type="function">
    <text evidence="1 8">Attaches a formyl group to the free amino group of methionyl-tRNA(fMet). The formyl group appears to play a dual role in the initiator identity of N-formylmethionyl-tRNA by promoting its recognition by IF2 and preventing the misappropriation of this tRNA by the elongation apparatus.</text>
</comment>
<sequence length="320" mass="35485">MKSGRDSISILFWGTSEFAVPLLRALLEAGFRVLGVVTTPDKPAGRKQLLTSPPVKVYAESKKIPVYQPETLKPAAYALDLPEADLYVVAAYGKIIPKGIIEKPRLGALNIHPSLLPRWRGPAPIQFTILAGDIETGVTIIKMDELMDHGPIAANSKFQIPNSKITYPELHDQLAQVGAKLLMETLPKWIEGKITPIPQDESNVTFSKILSKGDGRIDWNKKAIEIERQIRAFTPWPGSWTEWPRKDRVERIRIDAARALDYEIRDGDAGYVSEMEKHPLLVKTGKGSLAVTFLTIEGGKTLAADSFVKGYSDIIFISFV</sequence>
<dbReference type="SUPFAM" id="SSF53328">
    <property type="entry name" value="Formyltransferase"/>
    <property type="match status" value="1"/>
</dbReference>
<evidence type="ECO:0000256" key="4">
    <source>
        <dbReference type="ARBA" id="ARBA00016014"/>
    </source>
</evidence>
<dbReference type="Gene3D" id="3.40.50.170">
    <property type="entry name" value="Formyl transferase, N-terminal domain"/>
    <property type="match status" value="1"/>
</dbReference>
<protein>
    <recommendedName>
        <fullName evidence="4 8">Methionyl-tRNA formyltransferase</fullName>
        <ecNumber evidence="3 8">2.1.2.9</ecNumber>
    </recommendedName>
</protein>
<dbReference type="Pfam" id="PF00551">
    <property type="entry name" value="Formyl_trans_N"/>
    <property type="match status" value="1"/>
</dbReference>
<dbReference type="InterPro" id="IPR044135">
    <property type="entry name" value="Met-tRNA-FMT_C"/>
</dbReference>
<dbReference type="Proteomes" id="UP000034201">
    <property type="component" value="Unassembled WGS sequence"/>
</dbReference>
<dbReference type="InterPro" id="IPR005794">
    <property type="entry name" value="Fmt"/>
</dbReference>
<evidence type="ECO:0000256" key="2">
    <source>
        <dbReference type="ARBA" id="ARBA00010699"/>
    </source>
</evidence>
<dbReference type="HAMAP" id="MF_00182">
    <property type="entry name" value="Formyl_trans"/>
    <property type="match status" value="1"/>
</dbReference>
<keyword evidence="6 8" id="KW-0648">Protein biosynthesis</keyword>
<evidence type="ECO:0000259" key="10">
    <source>
        <dbReference type="Pfam" id="PF02911"/>
    </source>
</evidence>
<evidence type="ECO:0000259" key="9">
    <source>
        <dbReference type="Pfam" id="PF00551"/>
    </source>
</evidence>
<dbReference type="SUPFAM" id="SSF50486">
    <property type="entry name" value="FMT C-terminal domain-like"/>
    <property type="match status" value="1"/>
</dbReference>
<comment type="catalytic activity">
    <reaction evidence="7 8">
        <text>L-methionyl-tRNA(fMet) + (6R)-10-formyltetrahydrofolate = N-formyl-L-methionyl-tRNA(fMet) + (6S)-5,6,7,8-tetrahydrofolate + H(+)</text>
        <dbReference type="Rhea" id="RHEA:24380"/>
        <dbReference type="Rhea" id="RHEA-COMP:9952"/>
        <dbReference type="Rhea" id="RHEA-COMP:9953"/>
        <dbReference type="ChEBI" id="CHEBI:15378"/>
        <dbReference type="ChEBI" id="CHEBI:57453"/>
        <dbReference type="ChEBI" id="CHEBI:78530"/>
        <dbReference type="ChEBI" id="CHEBI:78844"/>
        <dbReference type="ChEBI" id="CHEBI:195366"/>
        <dbReference type="EC" id="2.1.2.9"/>
    </reaction>
</comment>
<dbReference type="PANTHER" id="PTHR11138:SF5">
    <property type="entry name" value="METHIONYL-TRNA FORMYLTRANSFERASE, MITOCHONDRIAL"/>
    <property type="match status" value="1"/>
</dbReference>
<dbReference type="Pfam" id="PF02911">
    <property type="entry name" value="Formyl_trans_C"/>
    <property type="match status" value="1"/>
</dbReference>
<comment type="caution">
    <text evidence="11">The sequence shown here is derived from an EMBL/GenBank/DDBJ whole genome shotgun (WGS) entry which is preliminary data.</text>
</comment>
<feature type="binding site" evidence="8">
    <location>
        <begin position="114"/>
        <end position="117"/>
    </location>
    <ligand>
        <name>(6S)-5,6,7,8-tetrahydrofolate</name>
        <dbReference type="ChEBI" id="CHEBI:57453"/>
    </ligand>
</feature>
<organism evidence="11 12">
    <name type="scientific">Candidatus Adlerbacteria bacterium GW2011_GWC1_50_9</name>
    <dbReference type="NCBI Taxonomy" id="1618608"/>
    <lineage>
        <taxon>Bacteria</taxon>
        <taxon>Candidatus Adleribacteriota</taxon>
    </lineage>
</organism>
<dbReference type="InterPro" id="IPR036477">
    <property type="entry name" value="Formyl_transf_N_sf"/>
</dbReference>
<dbReference type="GO" id="GO:0005829">
    <property type="term" value="C:cytosol"/>
    <property type="evidence" value="ECO:0007669"/>
    <property type="project" value="TreeGrafter"/>
</dbReference>
<evidence type="ECO:0000256" key="3">
    <source>
        <dbReference type="ARBA" id="ARBA00012261"/>
    </source>
</evidence>
<dbReference type="EMBL" id="LCQQ01000010">
    <property type="protein sequence ID" value="KKW21264.1"/>
    <property type="molecule type" value="Genomic_DNA"/>
</dbReference>
<accession>A0A0G1ZPB1</accession>
<evidence type="ECO:0000256" key="7">
    <source>
        <dbReference type="ARBA" id="ARBA00048558"/>
    </source>
</evidence>
<gene>
    <name evidence="8" type="primary">fmt</name>
    <name evidence="11" type="ORF">UY61_C0010G0008</name>
</gene>
<dbReference type="AlphaFoldDB" id="A0A0G1ZPB1"/>
<dbReference type="EC" id="2.1.2.9" evidence="3 8"/>
<reference evidence="11 12" key="1">
    <citation type="journal article" date="2015" name="Nature">
        <title>rRNA introns, odd ribosomes, and small enigmatic genomes across a large radiation of phyla.</title>
        <authorList>
            <person name="Brown C.T."/>
            <person name="Hug L.A."/>
            <person name="Thomas B.C."/>
            <person name="Sharon I."/>
            <person name="Castelle C.J."/>
            <person name="Singh A."/>
            <person name="Wilkins M.J."/>
            <person name="Williams K.H."/>
            <person name="Banfield J.F."/>
        </authorList>
    </citation>
    <scope>NUCLEOTIDE SEQUENCE [LARGE SCALE GENOMIC DNA]</scope>
</reference>
<dbReference type="PROSITE" id="PS00373">
    <property type="entry name" value="GART"/>
    <property type="match status" value="1"/>
</dbReference>
<dbReference type="InterPro" id="IPR002376">
    <property type="entry name" value="Formyl_transf_N"/>
</dbReference>
<dbReference type="CDD" id="cd08704">
    <property type="entry name" value="Met_tRNA_FMT_C"/>
    <property type="match status" value="1"/>
</dbReference>
<dbReference type="GO" id="GO:0004479">
    <property type="term" value="F:methionyl-tRNA formyltransferase activity"/>
    <property type="evidence" value="ECO:0007669"/>
    <property type="project" value="UniProtKB-UniRule"/>
</dbReference>